<protein>
    <submittedName>
        <fullName evidence="4">Class II aldolase/adducin family protein</fullName>
    </submittedName>
</protein>
<keyword evidence="2" id="KW-0456">Lyase</keyword>
<dbReference type="SMART" id="SM01007">
    <property type="entry name" value="Aldolase_II"/>
    <property type="match status" value="1"/>
</dbReference>
<dbReference type="EMBL" id="BAAAEW010000003">
    <property type="protein sequence ID" value="GAA0741005.1"/>
    <property type="molecule type" value="Genomic_DNA"/>
</dbReference>
<dbReference type="SUPFAM" id="SSF53639">
    <property type="entry name" value="AraD/HMP-PK domain-like"/>
    <property type="match status" value="1"/>
</dbReference>
<evidence type="ECO:0000313" key="5">
    <source>
        <dbReference type="Proteomes" id="UP001500279"/>
    </source>
</evidence>
<dbReference type="Gene3D" id="3.40.225.10">
    <property type="entry name" value="Class II aldolase/adducin N-terminal domain"/>
    <property type="match status" value="1"/>
</dbReference>
<evidence type="ECO:0000259" key="3">
    <source>
        <dbReference type="SMART" id="SM01007"/>
    </source>
</evidence>
<name>A0ABP3URA7_9BURK</name>
<reference evidence="5" key="1">
    <citation type="journal article" date="2019" name="Int. J. Syst. Evol. Microbiol.">
        <title>The Global Catalogue of Microorganisms (GCM) 10K type strain sequencing project: providing services to taxonomists for standard genome sequencing and annotation.</title>
        <authorList>
            <consortium name="The Broad Institute Genomics Platform"/>
            <consortium name="The Broad Institute Genome Sequencing Center for Infectious Disease"/>
            <person name="Wu L."/>
            <person name="Ma J."/>
        </authorList>
    </citation>
    <scope>NUCLEOTIDE SEQUENCE [LARGE SCALE GENOMIC DNA]</scope>
    <source>
        <strain evidence="5">JCM 15503</strain>
    </source>
</reference>
<organism evidence="4 5">
    <name type="scientific">Ideonella azotifigens</name>
    <dbReference type="NCBI Taxonomy" id="513160"/>
    <lineage>
        <taxon>Bacteria</taxon>
        <taxon>Pseudomonadati</taxon>
        <taxon>Pseudomonadota</taxon>
        <taxon>Betaproteobacteria</taxon>
        <taxon>Burkholderiales</taxon>
        <taxon>Sphaerotilaceae</taxon>
        <taxon>Ideonella</taxon>
    </lineage>
</organism>
<accession>A0ABP3URA7</accession>
<dbReference type="InterPro" id="IPR001303">
    <property type="entry name" value="Aldolase_II/adducin_N"/>
</dbReference>
<dbReference type="PANTHER" id="PTHR22789">
    <property type="entry name" value="FUCULOSE PHOSPHATE ALDOLASE"/>
    <property type="match status" value="1"/>
</dbReference>
<dbReference type="InterPro" id="IPR036409">
    <property type="entry name" value="Aldolase_II/adducin_N_sf"/>
</dbReference>
<feature type="domain" description="Class II aldolase/adducin N-terminal" evidence="3">
    <location>
        <begin position="8"/>
        <end position="185"/>
    </location>
</feature>
<proteinExistence type="predicted"/>
<dbReference type="RefSeq" id="WP_231011701.1">
    <property type="nucleotide sequence ID" value="NZ_BAAAEW010000003.1"/>
</dbReference>
<evidence type="ECO:0000256" key="1">
    <source>
        <dbReference type="ARBA" id="ARBA00022723"/>
    </source>
</evidence>
<evidence type="ECO:0000256" key="2">
    <source>
        <dbReference type="ARBA" id="ARBA00023239"/>
    </source>
</evidence>
<keyword evidence="5" id="KW-1185">Reference proteome</keyword>
<dbReference type="PANTHER" id="PTHR22789:SF0">
    <property type="entry name" value="3-OXO-TETRONATE 4-PHOSPHATE DECARBOXYLASE-RELATED"/>
    <property type="match status" value="1"/>
</dbReference>
<sequence>MKHAAERQTVVDLCLALSHQGFFAGTGGNLALRIDAQHFAVTPSATDYHAMAAADVAVLRLADLAQLEGARAPSVETGLHARLLRARPDVGCSIHTHQPVASACALLGQALAVPPALRGSLGQRVPVVGYAPSGTGWLAAKLGRALRPDVHAYLMRNHGILCCGAGIDQAMRAVVDLEALAHAELARRIAERAANLALQPALTRVLNALAAQPTIEPMP</sequence>
<gene>
    <name evidence="4" type="ORF">GCM10009107_03180</name>
</gene>
<dbReference type="Proteomes" id="UP001500279">
    <property type="component" value="Unassembled WGS sequence"/>
</dbReference>
<dbReference type="Pfam" id="PF00596">
    <property type="entry name" value="Aldolase_II"/>
    <property type="match status" value="1"/>
</dbReference>
<evidence type="ECO:0000313" key="4">
    <source>
        <dbReference type="EMBL" id="GAA0741005.1"/>
    </source>
</evidence>
<comment type="caution">
    <text evidence="4">The sequence shown here is derived from an EMBL/GenBank/DDBJ whole genome shotgun (WGS) entry which is preliminary data.</text>
</comment>
<keyword evidence="1" id="KW-0479">Metal-binding</keyword>
<dbReference type="InterPro" id="IPR050197">
    <property type="entry name" value="Aldolase_class_II_sugar_metab"/>
</dbReference>